<proteinExistence type="predicted"/>
<comment type="caution">
    <text evidence="8">The sequence shown here is derived from an EMBL/GenBank/DDBJ whole genome shotgun (WGS) entry which is preliminary data.</text>
</comment>
<feature type="region of interest" description="Disordered" evidence="6">
    <location>
        <begin position="63"/>
        <end position="83"/>
    </location>
</feature>
<evidence type="ECO:0000313" key="9">
    <source>
        <dbReference type="Proteomes" id="UP001168821"/>
    </source>
</evidence>
<dbReference type="GO" id="GO:0006974">
    <property type="term" value="P:DNA damage response"/>
    <property type="evidence" value="ECO:0007669"/>
    <property type="project" value="UniProtKB-KW"/>
</dbReference>
<evidence type="ECO:0000259" key="7">
    <source>
        <dbReference type="PROSITE" id="PS50172"/>
    </source>
</evidence>
<accession>A0AA38IA97</accession>
<dbReference type="SUPFAM" id="SSF52113">
    <property type="entry name" value="BRCT domain"/>
    <property type="match status" value="1"/>
</dbReference>
<reference evidence="8" key="1">
    <citation type="journal article" date="2023" name="G3 (Bethesda)">
        <title>Whole genome assemblies of Zophobas morio and Tenebrio molitor.</title>
        <authorList>
            <person name="Kaur S."/>
            <person name="Stinson S.A."/>
            <person name="diCenzo G.C."/>
        </authorList>
    </citation>
    <scope>NUCLEOTIDE SEQUENCE</scope>
    <source>
        <strain evidence="8">QUZm001</strain>
    </source>
</reference>
<comment type="subcellular location">
    <subcellularLocation>
        <location evidence="1">Nucleus</location>
    </subcellularLocation>
</comment>
<dbReference type="Pfam" id="PF16589">
    <property type="entry name" value="BRCT_2"/>
    <property type="match status" value="1"/>
</dbReference>
<protein>
    <recommendedName>
        <fullName evidence="4">PAX-interacting protein 1</fullName>
    </recommendedName>
    <alternativeName>
        <fullName evidence="5">PAX transactivation activation domain-interacting protein</fullName>
    </alternativeName>
</protein>
<evidence type="ECO:0000256" key="4">
    <source>
        <dbReference type="ARBA" id="ARBA00023858"/>
    </source>
</evidence>
<evidence type="ECO:0000313" key="8">
    <source>
        <dbReference type="EMBL" id="KAJ3652530.1"/>
    </source>
</evidence>
<dbReference type="PANTHER" id="PTHR23196">
    <property type="entry name" value="PAX TRANSCRIPTION ACTIVATION DOMAIN INTERACTING PROTEIN"/>
    <property type="match status" value="1"/>
</dbReference>
<evidence type="ECO:0000256" key="1">
    <source>
        <dbReference type="ARBA" id="ARBA00004123"/>
    </source>
</evidence>
<feature type="domain" description="BRCT" evidence="7">
    <location>
        <begin position="83"/>
        <end position="169"/>
    </location>
</feature>
<dbReference type="AlphaFoldDB" id="A0AA38IA97"/>
<organism evidence="8 9">
    <name type="scientific">Zophobas morio</name>
    <dbReference type="NCBI Taxonomy" id="2755281"/>
    <lineage>
        <taxon>Eukaryota</taxon>
        <taxon>Metazoa</taxon>
        <taxon>Ecdysozoa</taxon>
        <taxon>Arthropoda</taxon>
        <taxon>Hexapoda</taxon>
        <taxon>Insecta</taxon>
        <taxon>Pterygota</taxon>
        <taxon>Neoptera</taxon>
        <taxon>Endopterygota</taxon>
        <taxon>Coleoptera</taxon>
        <taxon>Polyphaga</taxon>
        <taxon>Cucujiformia</taxon>
        <taxon>Tenebrionidae</taxon>
        <taxon>Zophobas</taxon>
    </lineage>
</organism>
<evidence type="ECO:0000256" key="6">
    <source>
        <dbReference type="SAM" id="MobiDB-lite"/>
    </source>
</evidence>
<dbReference type="Gene3D" id="3.40.50.10190">
    <property type="entry name" value="BRCT domain"/>
    <property type="match status" value="2"/>
</dbReference>
<name>A0AA38IA97_9CUCU</name>
<dbReference type="InterPro" id="IPR036420">
    <property type="entry name" value="BRCT_dom_sf"/>
</dbReference>
<evidence type="ECO:0000256" key="2">
    <source>
        <dbReference type="ARBA" id="ARBA00022763"/>
    </source>
</evidence>
<dbReference type="PROSITE" id="PS50172">
    <property type="entry name" value="BRCT"/>
    <property type="match status" value="1"/>
</dbReference>
<dbReference type="GO" id="GO:0044666">
    <property type="term" value="C:MLL3/4 complex"/>
    <property type="evidence" value="ECO:0007669"/>
    <property type="project" value="TreeGrafter"/>
</dbReference>
<dbReference type="PANTHER" id="PTHR23196:SF1">
    <property type="entry name" value="PAX-INTERACTING PROTEIN 1"/>
    <property type="match status" value="1"/>
</dbReference>
<evidence type="ECO:0000256" key="5">
    <source>
        <dbReference type="ARBA" id="ARBA00030146"/>
    </source>
</evidence>
<evidence type="ECO:0000256" key="3">
    <source>
        <dbReference type="ARBA" id="ARBA00023242"/>
    </source>
</evidence>
<dbReference type="InterPro" id="IPR051579">
    <property type="entry name" value="DDR_Transcriptional_Reg"/>
</dbReference>
<sequence>MLGNFAALNQMEHIMYQQFPTPPNFSFDPKLVPNLMHAWKMPINISQESYERVKRSASPVLMPKKAKKMKTEHTDENDNVNDEGVDVNSNYRVLFSMSSEATTLQKIVKQLGGVVAKSHQDCTHLVMPTLARSNKLLFCICREVYIMPEQWLKDSHSAQKFLDEANYSLDTKDFNSEYKCDFTQTLNTKNRSKLFEGKSFWITPSVFPSKSVLVELVQSCGGVVERIRRTAAQIEAMNVNAPFSYIIITHENDIHLVADLLRNKKDTNRIVCSAELIFSAILRQTFEVDPYAVKVL</sequence>
<gene>
    <name evidence="8" type="ORF">Zmor_018486</name>
</gene>
<dbReference type="Proteomes" id="UP001168821">
    <property type="component" value="Unassembled WGS sequence"/>
</dbReference>
<dbReference type="Pfam" id="PF16770">
    <property type="entry name" value="RTT107_BRCT_5"/>
    <property type="match status" value="1"/>
</dbReference>
<keyword evidence="2" id="KW-0227">DNA damage</keyword>
<keyword evidence="9" id="KW-1185">Reference proteome</keyword>
<dbReference type="EMBL" id="JALNTZ010000005">
    <property type="protein sequence ID" value="KAJ3652530.1"/>
    <property type="molecule type" value="Genomic_DNA"/>
</dbReference>
<dbReference type="SMART" id="SM00292">
    <property type="entry name" value="BRCT"/>
    <property type="match status" value="2"/>
</dbReference>
<dbReference type="InterPro" id="IPR001357">
    <property type="entry name" value="BRCT_dom"/>
</dbReference>
<keyword evidence="3" id="KW-0539">Nucleus</keyword>